<protein>
    <submittedName>
        <fullName evidence="3">MSMEG_4193 family putative phosphomutase</fullName>
    </submittedName>
</protein>
<feature type="compositionally biased region" description="Gly residues" evidence="2">
    <location>
        <begin position="238"/>
        <end position="251"/>
    </location>
</feature>
<name>A0ABW1QVJ3_9ACTN</name>
<sequence>MATVVLVRHGRSTANTSGVLAGRTPGVLLDDHGEAQVAALGARLTDVRFAAAVTSPLERCVATATAALSQVPDDLRPSLVHDPAVLECDYGEWQGRTIAELAKEPLWSVVQAQPSRVTFPGGESMGEMSHRVVRAVREHDARIEAEHGPGAVWLLASHGDPLKAVLADALGMHLDLFQRVMVDPASVSVVRYSAARPYVVTMNSAAGDLGWLTPPPSPDDTPHVAPHGGTTASDDAVIGGGAGAPTGGSAA</sequence>
<dbReference type="InterPro" id="IPR029033">
    <property type="entry name" value="His_PPase_superfam"/>
</dbReference>
<keyword evidence="1" id="KW-0378">Hydrolase</keyword>
<dbReference type="Gene3D" id="3.40.50.1240">
    <property type="entry name" value="Phosphoglycerate mutase-like"/>
    <property type="match status" value="1"/>
</dbReference>
<evidence type="ECO:0000256" key="2">
    <source>
        <dbReference type="SAM" id="MobiDB-lite"/>
    </source>
</evidence>
<evidence type="ECO:0000256" key="1">
    <source>
        <dbReference type="ARBA" id="ARBA00022801"/>
    </source>
</evidence>
<gene>
    <name evidence="3" type="ORF">ACFPWU_02275</name>
</gene>
<evidence type="ECO:0000313" key="4">
    <source>
        <dbReference type="Proteomes" id="UP001596098"/>
    </source>
</evidence>
<feature type="region of interest" description="Disordered" evidence="2">
    <location>
        <begin position="210"/>
        <end position="251"/>
    </location>
</feature>
<dbReference type="PANTHER" id="PTHR46517:SF1">
    <property type="entry name" value="FRUCTOSE-2,6-BISPHOSPHATASE TIGAR"/>
    <property type="match status" value="1"/>
</dbReference>
<dbReference type="SUPFAM" id="SSF53254">
    <property type="entry name" value="Phosphoglycerate mutase-like"/>
    <property type="match status" value="1"/>
</dbReference>
<dbReference type="InterPro" id="IPR022492">
    <property type="entry name" value="Phosphomutase_MSMEG4193_put"/>
</dbReference>
<comment type="caution">
    <text evidence="3">The sequence shown here is derived from an EMBL/GenBank/DDBJ whole genome shotgun (WGS) entry which is preliminary data.</text>
</comment>
<dbReference type="PANTHER" id="PTHR46517">
    <property type="entry name" value="FRUCTOSE-2,6-BISPHOSPHATASE TIGAR"/>
    <property type="match status" value="1"/>
</dbReference>
<dbReference type="CDD" id="cd07067">
    <property type="entry name" value="HP_PGM_like"/>
    <property type="match status" value="1"/>
</dbReference>
<evidence type="ECO:0000313" key="3">
    <source>
        <dbReference type="EMBL" id="MFC6152491.1"/>
    </source>
</evidence>
<keyword evidence="4" id="KW-1185">Reference proteome</keyword>
<accession>A0ABW1QVJ3</accession>
<proteinExistence type="predicted"/>
<dbReference type="InterPro" id="IPR051695">
    <property type="entry name" value="Phosphoglycerate_Mutase"/>
</dbReference>
<dbReference type="NCBIfam" id="TIGR03848">
    <property type="entry name" value="MSMEG_4193"/>
    <property type="match status" value="1"/>
</dbReference>
<dbReference type="RefSeq" id="WP_128220800.1">
    <property type="nucleotide sequence ID" value="NZ_CP034929.1"/>
</dbReference>
<dbReference type="Proteomes" id="UP001596098">
    <property type="component" value="Unassembled WGS sequence"/>
</dbReference>
<dbReference type="InterPro" id="IPR013078">
    <property type="entry name" value="His_Pase_superF_clade-1"/>
</dbReference>
<dbReference type="SMART" id="SM00855">
    <property type="entry name" value="PGAM"/>
    <property type="match status" value="1"/>
</dbReference>
<dbReference type="Pfam" id="PF00300">
    <property type="entry name" value="His_Phos_1"/>
    <property type="match status" value="1"/>
</dbReference>
<reference evidence="4" key="1">
    <citation type="journal article" date="2019" name="Int. J. Syst. Evol. Microbiol.">
        <title>The Global Catalogue of Microorganisms (GCM) 10K type strain sequencing project: providing services to taxonomists for standard genome sequencing and annotation.</title>
        <authorList>
            <consortium name="The Broad Institute Genomics Platform"/>
            <consortium name="The Broad Institute Genome Sequencing Center for Infectious Disease"/>
            <person name="Wu L."/>
            <person name="Ma J."/>
        </authorList>
    </citation>
    <scope>NUCLEOTIDE SEQUENCE [LARGE SCALE GENOMIC DNA]</scope>
    <source>
        <strain evidence="4">DFY28</strain>
    </source>
</reference>
<organism evidence="3 4">
    <name type="scientific">Nocardioides yefusunii</name>
    <dbReference type="NCBI Taxonomy" id="2500546"/>
    <lineage>
        <taxon>Bacteria</taxon>
        <taxon>Bacillati</taxon>
        <taxon>Actinomycetota</taxon>
        <taxon>Actinomycetes</taxon>
        <taxon>Propionibacteriales</taxon>
        <taxon>Nocardioidaceae</taxon>
        <taxon>Nocardioides</taxon>
    </lineage>
</organism>
<dbReference type="EMBL" id="JBHSQI010000001">
    <property type="protein sequence ID" value="MFC6152491.1"/>
    <property type="molecule type" value="Genomic_DNA"/>
</dbReference>